<dbReference type="InterPro" id="IPR036812">
    <property type="entry name" value="NAD(P)_OxRdtase_dom_sf"/>
</dbReference>
<dbReference type="Proteomes" id="UP000250163">
    <property type="component" value="Chromosome MORIYA"/>
</dbReference>
<dbReference type="PANTHER" id="PTHR43625">
    <property type="entry name" value="AFLATOXIN B1 ALDEHYDE REDUCTASE"/>
    <property type="match status" value="1"/>
</dbReference>
<organism evidence="3 4">
    <name type="scientific">Moritella yayanosii</name>
    <dbReference type="NCBI Taxonomy" id="69539"/>
    <lineage>
        <taxon>Bacteria</taxon>
        <taxon>Pseudomonadati</taxon>
        <taxon>Pseudomonadota</taxon>
        <taxon>Gammaproteobacteria</taxon>
        <taxon>Alteromonadales</taxon>
        <taxon>Moritellaceae</taxon>
        <taxon>Moritella</taxon>
    </lineage>
</organism>
<dbReference type="Gene3D" id="3.20.20.100">
    <property type="entry name" value="NADP-dependent oxidoreductase domain"/>
    <property type="match status" value="1"/>
</dbReference>
<accession>A0A330LPX3</accession>
<evidence type="ECO:0000256" key="1">
    <source>
        <dbReference type="ARBA" id="ARBA00023002"/>
    </source>
</evidence>
<keyword evidence="1" id="KW-0560">Oxidoreductase</keyword>
<dbReference type="GO" id="GO:0016491">
    <property type="term" value="F:oxidoreductase activity"/>
    <property type="evidence" value="ECO:0007669"/>
    <property type="project" value="UniProtKB-KW"/>
</dbReference>
<dbReference type="InterPro" id="IPR050791">
    <property type="entry name" value="Aldo-Keto_reductase"/>
</dbReference>
<keyword evidence="4" id="KW-1185">Reference proteome</keyword>
<dbReference type="KEGG" id="mya:MORIYA_2551"/>
<proteinExistence type="predicted"/>
<dbReference type="SUPFAM" id="SSF51430">
    <property type="entry name" value="NAD(P)-linked oxidoreductase"/>
    <property type="match status" value="1"/>
</dbReference>
<evidence type="ECO:0000313" key="3">
    <source>
        <dbReference type="EMBL" id="SQD79027.1"/>
    </source>
</evidence>
<sequence>MKMLKIGNSHLIVTPQGLGCMGMSEFYGQSDDDHNKQLLQSAVSSGVNFFDTADIYGYGRNEILLGEFIAALPDRTQIVVATKCGIIRDEHDVQKRGVDNSREYIFACCEASIARLNTTIDLYYLHRVIDNPDAIFVAMSAMASLLKAGKIKAVGLSEANAEYIRYAHQCLLDITQGKHGISAVQSEYSLLSRGVESDGVLDACSELGITFVAYSPISRGLLSGELSTLDKLDQDDFRRTLPRFSDENLSHNNKLTTALTQLAQTKSCTLAQLALAWLMHQSPAVIPIPGTKQQKYLQQNINAMKVTLNADEMDLLNSLSANFKVQGTRYTEQAMRSYALNE</sequence>
<dbReference type="RefSeq" id="WP_112715453.1">
    <property type="nucleotide sequence ID" value="NZ_LS483250.1"/>
</dbReference>
<protein>
    <submittedName>
        <fullName evidence="3">Aldo/keto reductase</fullName>
    </submittedName>
</protein>
<dbReference type="OrthoDB" id="9772407at2"/>
<feature type="domain" description="NADP-dependent oxidoreductase" evidence="2">
    <location>
        <begin position="17"/>
        <end position="319"/>
    </location>
</feature>
<dbReference type="InterPro" id="IPR023210">
    <property type="entry name" value="NADP_OxRdtase_dom"/>
</dbReference>
<dbReference type="GO" id="GO:0005737">
    <property type="term" value="C:cytoplasm"/>
    <property type="evidence" value="ECO:0007669"/>
    <property type="project" value="TreeGrafter"/>
</dbReference>
<name>A0A330LPX3_9GAMM</name>
<dbReference type="AlphaFoldDB" id="A0A330LPX3"/>
<dbReference type="EMBL" id="LS483250">
    <property type="protein sequence ID" value="SQD79027.1"/>
    <property type="molecule type" value="Genomic_DNA"/>
</dbReference>
<reference evidence="4" key="1">
    <citation type="submission" date="2018-05" db="EMBL/GenBank/DDBJ databases">
        <authorList>
            <person name="Cea G.-C."/>
            <person name="William W."/>
        </authorList>
    </citation>
    <scope>NUCLEOTIDE SEQUENCE [LARGE SCALE GENOMIC DNA]</scope>
    <source>
        <strain evidence="4">DB21MT 5</strain>
    </source>
</reference>
<evidence type="ECO:0000259" key="2">
    <source>
        <dbReference type="Pfam" id="PF00248"/>
    </source>
</evidence>
<gene>
    <name evidence="3" type="ORF">MORIYA_2551</name>
</gene>
<dbReference type="PANTHER" id="PTHR43625:SF5">
    <property type="entry name" value="PYRIDOXAL REDUCTASE, CHLOROPLASTIC"/>
    <property type="match status" value="1"/>
</dbReference>
<dbReference type="Pfam" id="PF00248">
    <property type="entry name" value="Aldo_ket_red"/>
    <property type="match status" value="1"/>
</dbReference>
<evidence type="ECO:0000313" key="4">
    <source>
        <dbReference type="Proteomes" id="UP000250163"/>
    </source>
</evidence>